<comment type="caution">
    <text evidence="2">The sequence shown here is derived from an EMBL/GenBank/DDBJ whole genome shotgun (WGS) entry which is preliminary data.</text>
</comment>
<reference evidence="3" key="1">
    <citation type="submission" date="2018-12" db="EMBL/GenBank/DDBJ databases">
        <title>Tengunoibacter tsumagoiensis gen. nov., sp. nov., Dictyobacter kobayashii sp. nov., D. alpinus sp. nov., and D. joshuensis sp. nov. and description of Dictyobacteraceae fam. nov. within the order Ktedonobacterales isolated from Tengu-no-mugimeshi.</title>
        <authorList>
            <person name="Wang C.M."/>
            <person name="Zheng Y."/>
            <person name="Sakai Y."/>
            <person name="Toyoda A."/>
            <person name="Minakuchi Y."/>
            <person name="Abe K."/>
            <person name="Yokota A."/>
            <person name="Yabe S."/>
        </authorList>
    </citation>
    <scope>NUCLEOTIDE SEQUENCE [LARGE SCALE GENOMIC DNA]</scope>
    <source>
        <strain evidence="3">Uno3</strain>
    </source>
</reference>
<keyword evidence="3" id="KW-1185">Reference proteome</keyword>
<dbReference type="SUPFAM" id="SSF56349">
    <property type="entry name" value="DNA breaking-rejoining enzymes"/>
    <property type="match status" value="1"/>
</dbReference>
<dbReference type="Gene3D" id="1.10.443.10">
    <property type="entry name" value="Intergrase catalytic core"/>
    <property type="match status" value="1"/>
</dbReference>
<dbReference type="GO" id="GO:0006310">
    <property type="term" value="P:DNA recombination"/>
    <property type="evidence" value="ECO:0007669"/>
    <property type="project" value="UniProtKB-KW"/>
</dbReference>
<name>A0A401ZZZ6_9CHLR</name>
<gene>
    <name evidence="2" type="ORF">KTT_23260</name>
</gene>
<sequence length="89" mass="9825">MGEDGLTLYEKAIWPAGAADHPLFVGFDKGDHPRQQGLQAASIYRLVRTYGMQAAITKLTAHSLRASGITLMLENKASLWKVQEPGWSR</sequence>
<dbReference type="InterPro" id="IPR011010">
    <property type="entry name" value="DNA_brk_join_enz"/>
</dbReference>
<keyword evidence="1" id="KW-0233">DNA recombination</keyword>
<protein>
    <recommendedName>
        <fullName evidence="4">Tyr recombinase domain-containing protein</fullName>
    </recommendedName>
</protein>
<dbReference type="GO" id="GO:0015074">
    <property type="term" value="P:DNA integration"/>
    <property type="evidence" value="ECO:0007669"/>
    <property type="project" value="InterPro"/>
</dbReference>
<accession>A0A401ZZZ6</accession>
<evidence type="ECO:0008006" key="4">
    <source>
        <dbReference type="Google" id="ProtNLM"/>
    </source>
</evidence>
<organism evidence="2 3">
    <name type="scientific">Tengunoibacter tsumagoiensis</name>
    <dbReference type="NCBI Taxonomy" id="2014871"/>
    <lineage>
        <taxon>Bacteria</taxon>
        <taxon>Bacillati</taxon>
        <taxon>Chloroflexota</taxon>
        <taxon>Ktedonobacteria</taxon>
        <taxon>Ktedonobacterales</taxon>
        <taxon>Dictyobacteraceae</taxon>
        <taxon>Tengunoibacter</taxon>
    </lineage>
</organism>
<proteinExistence type="predicted"/>
<dbReference type="Proteomes" id="UP000287352">
    <property type="component" value="Unassembled WGS sequence"/>
</dbReference>
<evidence type="ECO:0000313" key="3">
    <source>
        <dbReference type="Proteomes" id="UP000287352"/>
    </source>
</evidence>
<dbReference type="AlphaFoldDB" id="A0A401ZZZ6"/>
<dbReference type="RefSeq" id="WP_126580084.1">
    <property type="nucleotide sequence ID" value="NZ_BIFR01000001.1"/>
</dbReference>
<evidence type="ECO:0000313" key="2">
    <source>
        <dbReference type="EMBL" id="GCE12467.1"/>
    </source>
</evidence>
<dbReference type="InterPro" id="IPR013762">
    <property type="entry name" value="Integrase-like_cat_sf"/>
</dbReference>
<dbReference type="EMBL" id="BIFR01000001">
    <property type="protein sequence ID" value="GCE12467.1"/>
    <property type="molecule type" value="Genomic_DNA"/>
</dbReference>
<evidence type="ECO:0000256" key="1">
    <source>
        <dbReference type="ARBA" id="ARBA00023172"/>
    </source>
</evidence>
<dbReference type="GO" id="GO:0003677">
    <property type="term" value="F:DNA binding"/>
    <property type="evidence" value="ECO:0007669"/>
    <property type="project" value="InterPro"/>
</dbReference>